<protein>
    <submittedName>
        <fullName evidence="1">Uncharacterized protein</fullName>
    </submittedName>
</protein>
<dbReference type="InParanoid" id="A7EUW6"/>
<dbReference type="KEGG" id="ssl:SS1G_09124"/>
<dbReference type="EMBL" id="CH476632">
    <property type="protein sequence ID" value="EDN93258.1"/>
    <property type="molecule type" value="Genomic_DNA"/>
</dbReference>
<dbReference type="RefSeq" id="XP_001590359.1">
    <property type="nucleotide sequence ID" value="XM_001590309.1"/>
</dbReference>
<dbReference type="Proteomes" id="UP000001312">
    <property type="component" value="Unassembled WGS sequence"/>
</dbReference>
<proteinExistence type="predicted"/>
<gene>
    <name evidence="1" type="ORF">SS1G_09124</name>
</gene>
<name>A7EUW6_SCLS1</name>
<evidence type="ECO:0000313" key="1">
    <source>
        <dbReference type="EMBL" id="EDN93258.1"/>
    </source>
</evidence>
<reference evidence="2" key="1">
    <citation type="journal article" date="2011" name="PLoS Genet.">
        <title>Genomic analysis of the necrotrophic fungal pathogens Sclerotinia sclerotiorum and Botrytis cinerea.</title>
        <authorList>
            <person name="Amselem J."/>
            <person name="Cuomo C.A."/>
            <person name="van Kan J.A."/>
            <person name="Viaud M."/>
            <person name="Benito E.P."/>
            <person name="Couloux A."/>
            <person name="Coutinho P.M."/>
            <person name="de Vries R.P."/>
            <person name="Dyer P.S."/>
            <person name="Fillinger S."/>
            <person name="Fournier E."/>
            <person name="Gout L."/>
            <person name="Hahn M."/>
            <person name="Kohn L."/>
            <person name="Lapalu N."/>
            <person name="Plummer K.M."/>
            <person name="Pradier J.M."/>
            <person name="Quevillon E."/>
            <person name="Sharon A."/>
            <person name="Simon A."/>
            <person name="ten Have A."/>
            <person name="Tudzynski B."/>
            <person name="Tudzynski P."/>
            <person name="Wincker P."/>
            <person name="Andrew M."/>
            <person name="Anthouard V."/>
            <person name="Beever R.E."/>
            <person name="Beffa R."/>
            <person name="Benoit I."/>
            <person name="Bouzid O."/>
            <person name="Brault B."/>
            <person name="Chen Z."/>
            <person name="Choquer M."/>
            <person name="Collemare J."/>
            <person name="Cotton P."/>
            <person name="Danchin E.G."/>
            <person name="Da Silva C."/>
            <person name="Gautier A."/>
            <person name="Giraud C."/>
            <person name="Giraud T."/>
            <person name="Gonzalez C."/>
            <person name="Grossetete S."/>
            <person name="Guldener U."/>
            <person name="Henrissat B."/>
            <person name="Howlett B.J."/>
            <person name="Kodira C."/>
            <person name="Kretschmer M."/>
            <person name="Lappartient A."/>
            <person name="Leroch M."/>
            <person name="Levis C."/>
            <person name="Mauceli E."/>
            <person name="Neuveglise C."/>
            <person name="Oeser B."/>
            <person name="Pearson M."/>
            <person name="Poulain J."/>
            <person name="Poussereau N."/>
            <person name="Quesneville H."/>
            <person name="Rascle C."/>
            <person name="Schumacher J."/>
            <person name="Segurens B."/>
            <person name="Sexton A."/>
            <person name="Silva E."/>
            <person name="Sirven C."/>
            <person name="Soanes D.M."/>
            <person name="Talbot N.J."/>
            <person name="Templeton M."/>
            <person name="Yandava C."/>
            <person name="Yarden O."/>
            <person name="Zeng Q."/>
            <person name="Rollins J.A."/>
            <person name="Lebrun M.H."/>
            <person name="Dickman M."/>
        </authorList>
    </citation>
    <scope>NUCLEOTIDE SEQUENCE [LARGE SCALE GENOMIC DNA]</scope>
    <source>
        <strain evidence="2">ATCC 18683 / 1980 / Ss-1</strain>
    </source>
</reference>
<keyword evidence="2" id="KW-1185">Reference proteome</keyword>
<organism evidence="1 2">
    <name type="scientific">Sclerotinia sclerotiorum (strain ATCC 18683 / 1980 / Ss-1)</name>
    <name type="common">White mold</name>
    <name type="synonym">Whetzelinia sclerotiorum</name>
    <dbReference type="NCBI Taxonomy" id="665079"/>
    <lineage>
        <taxon>Eukaryota</taxon>
        <taxon>Fungi</taxon>
        <taxon>Dikarya</taxon>
        <taxon>Ascomycota</taxon>
        <taxon>Pezizomycotina</taxon>
        <taxon>Leotiomycetes</taxon>
        <taxon>Helotiales</taxon>
        <taxon>Sclerotiniaceae</taxon>
        <taxon>Sclerotinia</taxon>
    </lineage>
</organism>
<sequence length="241" mass="27308">MTLTEYLERTSKFYSGNYKVIQDDQTETPWLFCNSDWEQPVQRTDFAFRVVAASEAAGSEIIEEFKSEDGTSQKLILTGVAIQDMDEYENALFNKGDRSSPNDDIPYWSQDLREYTFGPVYGDDPSTSTYCGTDTSDAEDKNLADDLSEVKAAIMKPNKKPKTLSFSDPDNILGTTPLNKAVPGRRKLTNIELVRMNPETFVWFCVSYWYYLQDPIPNNVVATNFRYTFPAGNAVKVDVVV</sequence>
<accession>A7EUW6</accession>
<dbReference type="GeneID" id="5486212"/>
<evidence type="ECO:0000313" key="2">
    <source>
        <dbReference type="Proteomes" id="UP000001312"/>
    </source>
</evidence>
<dbReference type="AlphaFoldDB" id="A7EUW6"/>